<evidence type="ECO:0000313" key="1">
    <source>
        <dbReference type="EMBL" id="KAJ4700737.1"/>
    </source>
</evidence>
<proteinExistence type="predicted"/>
<dbReference type="Proteomes" id="UP001164539">
    <property type="component" value="Chromosome 14"/>
</dbReference>
<organism evidence="1 2">
    <name type="scientific">Melia azedarach</name>
    <name type="common">Chinaberry tree</name>
    <dbReference type="NCBI Taxonomy" id="155640"/>
    <lineage>
        <taxon>Eukaryota</taxon>
        <taxon>Viridiplantae</taxon>
        <taxon>Streptophyta</taxon>
        <taxon>Embryophyta</taxon>
        <taxon>Tracheophyta</taxon>
        <taxon>Spermatophyta</taxon>
        <taxon>Magnoliopsida</taxon>
        <taxon>eudicotyledons</taxon>
        <taxon>Gunneridae</taxon>
        <taxon>Pentapetalae</taxon>
        <taxon>rosids</taxon>
        <taxon>malvids</taxon>
        <taxon>Sapindales</taxon>
        <taxon>Meliaceae</taxon>
        <taxon>Melia</taxon>
    </lineage>
</organism>
<dbReference type="EMBL" id="CM051407">
    <property type="protein sequence ID" value="KAJ4700737.1"/>
    <property type="molecule type" value="Genomic_DNA"/>
</dbReference>
<keyword evidence="2" id="KW-1185">Reference proteome</keyword>
<gene>
    <name evidence="1" type="ORF">OWV82_024069</name>
</gene>
<protein>
    <submittedName>
        <fullName evidence="1">Kinase</fullName>
    </submittedName>
</protein>
<sequence>MGKSLVFLFLLAFFFSTISSIDSANSSCPIDFSYVQTYPWDKSLCLDPEGQHCCQALLSLIGMGLASYLRETSMFQFQSEAAQSSCLSEFQSKLGAASISPSFVPLCFPNSTQFVNNNSSCAGIATIEDWIANVGPTSDLDSACKNLTGFTQCSSCVDAGYRVNSQLVSIHPNSTKCFYFAIVYAAGILNDPKDPSVAACILGLPLSTPSEKKSSNNQRKIRLAIGLLGALMGVFLGFGLIIMYRKWDKKRKSDAFHEEYVSSLRASVLPNSGAKWFHISELEQATNGFSQKNLIGQGASGVVYKGTLSDGTSVAVKQILDLDSKGDAEFTNEVEIISKIRHRNLLSLRGCCVTSDNSKGKRRFLVYDFMPNGSLSDNLSNSLTTTKLTWPQRKKIILDVAKGLAYLHYGLKPAIYHRDIKATNILLDSEMKAKVADFGLAKQSSEGESHLTTRVAGTHGYLAPEYALYGQLTEKSDVYSFGIVILEVMSGRKVLDTTNSAFLLITDWAWIKAKSGNVQEIFDPSIREEGPKGVMERFVLVGILCAHVMVAFRPTIADALKMLEGDIDIPKLPDRPFPLGHEAIRSSPSWHSFTTSGTSAVSSSVMSTVSIV</sequence>
<accession>A0ACC1WNN3</accession>
<reference evidence="1 2" key="1">
    <citation type="journal article" date="2023" name="Science">
        <title>Complex scaffold remodeling in plant triterpene biosynthesis.</title>
        <authorList>
            <person name="De La Pena R."/>
            <person name="Hodgson H."/>
            <person name="Liu J.C."/>
            <person name="Stephenson M.J."/>
            <person name="Martin A.C."/>
            <person name="Owen C."/>
            <person name="Harkess A."/>
            <person name="Leebens-Mack J."/>
            <person name="Jimenez L.E."/>
            <person name="Osbourn A."/>
            <person name="Sattely E.S."/>
        </authorList>
    </citation>
    <scope>NUCLEOTIDE SEQUENCE [LARGE SCALE GENOMIC DNA]</scope>
    <source>
        <strain evidence="2">cv. JPN11</strain>
        <tissue evidence="1">Leaf</tissue>
    </source>
</reference>
<comment type="caution">
    <text evidence="1">The sequence shown here is derived from an EMBL/GenBank/DDBJ whole genome shotgun (WGS) entry which is preliminary data.</text>
</comment>
<keyword evidence="1" id="KW-0808">Transferase</keyword>
<keyword evidence="1" id="KW-0418">Kinase</keyword>
<evidence type="ECO:0000313" key="2">
    <source>
        <dbReference type="Proteomes" id="UP001164539"/>
    </source>
</evidence>
<name>A0ACC1WNN3_MELAZ</name>